<dbReference type="KEGG" id="cliz:G7Y31_03430"/>
<sequence>MSVPTVLFNDDREMPLLGLGTYKLRGQECERVIREAIEIGYRKFDTATLYKNEEAVGKALRDAIAAGDVTRDELFVTSKVWHDHHGAELAPQAFQESMDKLGLDYLDLYLIHWPWPQGGKFVETFDAIARLQGMGQIASIGVANFYEEVLDTLIAESGIIPVLNQVELHVGFSQPQLREYHRTHGIVTEAWSPLARGALLEHPVVQEIAAAHGASTGQVTLAYLIGQGISVIPKSAQRERLEENFRAAQVELSAEQIAALDAIERVGGQQEGVGRMFADPREFPGADA</sequence>
<dbReference type="PRINTS" id="PR00069">
    <property type="entry name" value="ALDKETRDTASE"/>
</dbReference>
<keyword evidence="9" id="KW-1185">Reference proteome</keyword>
<dbReference type="PIRSF" id="PIRSF000097">
    <property type="entry name" value="AKR"/>
    <property type="match status" value="1"/>
</dbReference>
<evidence type="ECO:0000256" key="6">
    <source>
        <dbReference type="PIRSR" id="PIRSR000097-3"/>
    </source>
</evidence>
<dbReference type="GO" id="GO:0016616">
    <property type="term" value="F:oxidoreductase activity, acting on the CH-OH group of donors, NAD or NADP as acceptor"/>
    <property type="evidence" value="ECO:0007669"/>
    <property type="project" value="UniProtKB-ARBA"/>
</dbReference>
<dbReference type="PANTHER" id="PTHR43827:SF3">
    <property type="entry name" value="NADP-DEPENDENT OXIDOREDUCTASE DOMAIN-CONTAINING PROTEIN"/>
    <property type="match status" value="1"/>
</dbReference>
<feature type="domain" description="NADP-dependent oxidoreductase" evidence="7">
    <location>
        <begin position="17"/>
        <end position="264"/>
    </location>
</feature>
<evidence type="ECO:0000256" key="3">
    <source>
        <dbReference type="ARBA" id="ARBA00023002"/>
    </source>
</evidence>
<dbReference type="CDD" id="cd19071">
    <property type="entry name" value="AKR_AKR1-5-like"/>
    <property type="match status" value="1"/>
</dbReference>
<evidence type="ECO:0000313" key="8">
    <source>
        <dbReference type="EMBL" id="QPK79762.1"/>
    </source>
</evidence>
<dbReference type="Proteomes" id="UP000594681">
    <property type="component" value="Chromosome"/>
</dbReference>
<evidence type="ECO:0000256" key="1">
    <source>
        <dbReference type="ARBA" id="ARBA00007905"/>
    </source>
</evidence>
<evidence type="ECO:0000259" key="7">
    <source>
        <dbReference type="Pfam" id="PF00248"/>
    </source>
</evidence>
<feature type="active site" description="Proton donor" evidence="4">
    <location>
        <position position="50"/>
    </location>
</feature>
<dbReference type="Pfam" id="PF00248">
    <property type="entry name" value="Aldo_ket_red"/>
    <property type="match status" value="1"/>
</dbReference>
<reference evidence="8 9" key="1">
    <citation type="submission" date="2020-11" db="EMBL/GenBank/DDBJ databases">
        <title>Corynebacterium sp. ZJ-599.</title>
        <authorList>
            <person name="Zhou J."/>
        </authorList>
    </citation>
    <scope>NUCLEOTIDE SEQUENCE [LARGE SCALE GENOMIC DNA]</scope>
    <source>
        <strain evidence="8 9">ZJ-599</strain>
    </source>
</reference>
<dbReference type="FunFam" id="3.20.20.100:FF:000002">
    <property type="entry name" value="2,5-diketo-D-gluconic acid reductase A"/>
    <property type="match status" value="1"/>
</dbReference>
<comment type="similarity">
    <text evidence="1">Belongs to the aldo/keto reductase family.</text>
</comment>
<proteinExistence type="inferred from homology"/>
<dbReference type="Gene3D" id="3.20.20.100">
    <property type="entry name" value="NADP-dependent oxidoreductase domain"/>
    <property type="match status" value="1"/>
</dbReference>
<dbReference type="PANTHER" id="PTHR43827">
    <property type="entry name" value="2,5-DIKETO-D-GLUCONIC ACID REDUCTASE"/>
    <property type="match status" value="1"/>
</dbReference>
<gene>
    <name evidence="8" type="ORF">G7Y31_03430</name>
</gene>
<dbReference type="SUPFAM" id="SSF51430">
    <property type="entry name" value="NAD(P)-linked oxidoreductase"/>
    <property type="match status" value="1"/>
</dbReference>
<keyword evidence="3" id="KW-0560">Oxidoreductase</keyword>
<evidence type="ECO:0000256" key="2">
    <source>
        <dbReference type="ARBA" id="ARBA00022857"/>
    </source>
</evidence>
<dbReference type="InterPro" id="IPR023210">
    <property type="entry name" value="NADP_OxRdtase_dom"/>
</dbReference>
<dbReference type="InterPro" id="IPR020471">
    <property type="entry name" value="AKR"/>
</dbReference>
<feature type="binding site" evidence="5">
    <location>
        <position position="112"/>
    </location>
    <ligand>
        <name>substrate</name>
    </ligand>
</feature>
<feature type="site" description="Lowers pKa of active site Tyr" evidence="6">
    <location>
        <position position="79"/>
    </location>
</feature>
<evidence type="ECO:0000313" key="9">
    <source>
        <dbReference type="Proteomes" id="UP000594681"/>
    </source>
</evidence>
<accession>A0A7T0KFQ6</accession>
<dbReference type="EMBL" id="CP064954">
    <property type="protein sequence ID" value="QPK79762.1"/>
    <property type="molecule type" value="Genomic_DNA"/>
</dbReference>
<dbReference type="RefSeq" id="WP_165011201.1">
    <property type="nucleotide sequence ID" value="NZ_CP064954.1"/>
</dbReference>
<name>A0A7T0KFQ6_9CORY</name>
<dbReference type="AlphaFoldDB" id="A0A7T0KFQ6"/>
<protein>
    <submittedName>
        <fullName evidence="8">Aldo/keto reductase</fullName>
    </submittedName>
</protein>
<dbReference type="InterPro" id="IPR036812">
    <property type="entry name" value="NAD(P)_OxRdtase_dom_sf"/>
</dbReference>
<evidence type="ECO:0000256" key="4">
    <source>
        <dbReference type="PIRSR" id="PIRSR000097-1"/>
    </source>
</evidence>
<organism evidence="8 9">
    <name type="scientific">Corynebacterium lizhenjunii</name>
    <dbReference type="NCBI Taxonomy" id="2709394"/>
    <lineage>
        <taxon>Bacteria</taxon>
        <taxon>Bacillati</taxon>
        <taxon>Actinomycetota</taxon>
        <taxon>Actinomycetes</taxon>
        <taxon>Mycobacteriales</taxon>
        <taxon>Corynebacteriaceae</taxon>
        <taxon>Corynebacterium</taxon>
    </lineage>
</organism>
<evidence type="ECO:0000256" key="5">
    <source>
        <dbReference type="PIRSR" id="PIRSR000097-2"/>
    </source>
</evidence>
<keyword evidence="2" id="KW-0521">NADP</keyword>